<proteinExistence type="predicted"/>
<dbReference type="Proteomes" id="UP001163203">
    <property type="component" value="Chromosome"/>
</dbReference>
<protein>
    <submittedName>
        <fullName evidence="2">Uncharacterized protein</fullName>
    </submittedName>
</protein>
<evidence type="ECO:0000313" key="2">
    <source>
        <dbReference type="EMBL" id="WAL63626.1"/>
    </source>
</evidence>
<feature type="compositionally biased region" description="Basic and acidic residues" evidence="1">
    <location>
        <begin position="20"/>
        <end position="48"/>
    </location>
</feature>
<sequence length="63" mass="7038">MSEKKKRPVTPEPPLPPDFPRLHHPDLGLENTKDVDEPPNRDEVEPPGRGETPQEAAIPEPPD</sequence>
<organism evidence="2 3">
    <name type="scientific">Amycolatopsis cynarae</name>
    <dbReference type="NCBI Taxonomy" id="2995223"/>
    <lineage>
        <taxon>Bacteria</taxon>
        <taxon>Bacillati</taxon>
        <taxon>Actinomycetota</taxon>
        <taxon>Actinomycetes</taxon>
        <taxon>Pseudonocardiales</taxon>
        <taxon>Pseudonocardiaceae</taxon>
        <taxon>Amycolatopsis</taxon>
    </lineage>
</organism>
<evidence type="ECO:0000256" key="1">
    <source>
        <dbReference type="SAM" id="MobiDB-lite"/>
    </source>
</evidence>
<accession>A0ABY7AUJ5</accession>
<feature type="region of interest" description="Disordered" evidence="1">
    <location>
        <begin position="1"/>
        <end position="63"/>
    </location>
</feature>
<dbReference type="EMBL" id="CP113836">
    <property type="protein sequence ID" value="WAL63626.1"/>
    <property type="molecule type" value="Genomic_DNA"/>
</dbReference>
<gene>
    <name evidence="2" type="ORF">ORV05_21760</name>
</gene>
<reference evidence="2" key="1">
    <citation type="submission" date="2022-11" db="EMBL/GenBank/DDBJ databases">
        <authorList>
            <person name="Mo P."/>
        </authorList>
    </citation>
    <scope>NUCLEOTIDE SEQUENCE</scope>
    <source>
        <strain evidence="2">HUAS 11-8</strain>
    </source>
</reference>
<name>A0ABY7AUJ5_9PSEU</name>
<dbReference type="RefSeq" id="WP_268753864.1">
    <property type="nucleotide sequence ID" value="NZ_CP113836.1"/>
</dbReference>
<evidence type="ECO:0000313" key="3">
    <source>
        <dbReference type="Proteomes" id="UP001163203"/>
    </source>
</evidence>
<feature type="compositionally biased region" description="Pro residues" evidence="1">
    <location>
        <begin position="10"/>
        <end position="19"/>
    </location>
</feature>
<keyword evidence="3" id="KW-1185">Reference proteome</keyword>